<feature type="coiled-coil region" evidence="1">
    <location>
        <begin position="633"/>
        <end position="663"/>
    </location>
</feature>
<protein>
    <submittedName>
        <fullName evidence="3">Uncharacterized protein</fullName>
    </submittedName>
</protein>
<dbReference type="EMBL" id="MN739645">
    <property type="protein sequence ID" value="QHT17811.1"/>
    <property type="molecule type" value="Genomic_DNA"/>
</dbReference>
<keyword evidence="1" id="KW-0175">Coiled coil</keyword>
<dbReference type="AlphaFoldDB" id="A0A6C0DMU5"/>
<evidence type="ECO:0000256" key="1">
    <source>
        <dbReference type="SAM" id="Coils"/>
    </source>
</evidence>
<accession>A0A6C0DMU5</accession>
<feature type="transmembrane region" description="Helical" evidence="2">
    <location>
        <begin position="573"/>
        <end position="594"/>
    </location>
</feature>
<evidence type="ECO:0000313" key="3">
    <source>
        <dbReference type="EMBL" id="QHT17811.1"/>
    </source>
</evidence>
<organism evidence="3">
    <name type="scientific">viral metagenome</name>
    <dbReference type="NCBI Taxonomy" id="1070528"/>
    <lineage>
        <taxon>unclassified sequences</taxon>
        <taxon>metagenomes</taxon>
        <taxon>organismal metagenomes</taxon>
    </lineage>
</organism>
<keyword evidence="2" id="KW-1133">Transmembrane helix</keyword>
<proteinExistence type="predicted"/>
<name>A0A6C0DMU5_9ZZZZ</name>
<keyword evidence="2" id="KW-0812">Transmembrane</keyword>
<keyword evidence="2" id="KW-0472">Membrane</keyword>
<reference evidence="3" key="1">
    <citation type="journal article" date="2020" name="Nature">
        <title>Giant virus diversity and host interactions through global metagenomics.</title>
        <authorList>
            <person name="Schulz F."/>
            <person name="Roux S."/>
            <person name="Paez-Espino D."/>
            <person name="Jungbluth S."/>
            <person name="Walsh D.A."/>
            <person name="Denef V.J."/>
            <person name="McMahon K.D."/>
            <person name="Konstantinidis K.T."/>
            <person name="Eloe-Fadrosh E.A."/>
            <person name="Kyrpides N.C."/>
            <person name="Woyke T."/>
        </authorList>
    </citation>
    <scope>NUCLEOTIDE SEQUENCE</scope>
    <source>
        <strain evidence="3">GVMAG-M-3300023174-30</strain>
    </source>
</reference>
<evidence type="ECO:0000256" key="2">
    <source>
        <dbReference type="SAM" id="Phobius"/>
    </source>
</evidence>
<sequence length="665" mass="77557">MSCEDNSLIEAAKNASRYALQELYFHMRRNNYSNYQSFNPHVDNIFGDDLKSDTSLSNFEFSFENASNINNESNHLFIYNNEDSNNEFVYPNCAAITGSVWFSSKPETNSCIVNPNNIILPDTLVYHKDTQTITTNFVSKDPSSVYAVDEYREKKAYCENAWYDWLITPNYYLGNGYFKDIGKYTSDDIYKCYKPCDGDSMPYTKNDGSFNCISKKYYENGIFKNKYMFSPIDLINIIGNFAMNSNHGLKNLHEIILKYKISNNVDTTMFNVQIDLKTKLLSNEDYSNIYDQIKKNINNNILKNFSNTSNYYPDSKEFTYLNPIFKETEPELYTLKGLDANNLLIPPILLHTWILANCFVPVQFDNPDFNYKELFSTTSPEVTYTSNLNKLLFTNIYTNLDESNDNIKINKAIRLKNIFFKAVNICYDNSTAFSRNIIEKTRSCFTNKDLLESDNDLIKINYKKYYLFDKFDKLFTDDYLNNYKPPIFINDFKDYYSKVSLDTYISEGAKIPDTSLEPINNIYKLDNRSYYFYTKELLESDNQPLNTPSIQIETPKEDKTIDDEINIPNFNNLLLLFLRILIVVVILYIIYIFYDIFGEAISYVINLITINIKEIYTDVVSVGVNNNSSAYLANKLELDIAKKENVLKKVEKIQKYLDNIKDEKD</sequence>